<organism evidence="3 4">
    <name type="scientific">Nannocystis radixulma</name>
    <dbReference type="NCBI Taxonomy" id="2995305"/>
    <lineage>
        <taxon>Bacteria</taxon>
        <taxon>Pseudomonadati</taxon>
        <taxon>Myxococcota</taxon>
        <taxon>Polyangia</taxon>
        <taxon>Nannocystales</taxon>
        <taxon>Nannocystaceae</taxon>
        <taxon>Nannocystis</taxon>
    </lineage>
</organism>
<evidence type="ECO:0000256" key="2">
    <source>
        <dbReference type="SAM" id="Phobius"/>
    </source>
</evidence>
<comment type="caution">
    <text evidence="3">The sequence shown here is derived from an EMBL/GenBank/DDBJ whole genome shotgun (WGS) entry which is preliminary data.</text>
</comment>
<keyword evidence="4" id="KW-1185">Reference proteome</keyword>
<feature type="transmembrane region" description="Helical" evidence="2">
    <location>
        <begin position="15"/>
        <end position="36"/>
    </location>
</feature>
<feature type="region of interest" description="Disordered" evidence="1">
    <location>
        <begin position="260"/>
        <end position="281"/>
    </location>
</feature>
<feature type="transmembrane region" description="Helical" evidence="2">
    <location>
        <begin position="91"/>
        <end position="112"/>
    </location>
</feature>
<dbReference type="Proteomes" id="UP001217838">
    <property type="component" value="Unassembled WGS sequence"/>
</dbReference>
<dbReference type="EMBL" id="JAQNDN010000002">
    <property type="protein sequence ID" value="MDC0667448.1"/>
    <property type="molecule type" value="Genomic_DNA"/>
</dbReference>
<dbReference type="RefSeq" id="WP_271995515.1">
    <property type="nucleotide sequence ID" value="NZ_JAQNDN010000002.1"/>
</dbReference>
<sequence length="438" mass="46723">MADLDIRAQDPDNSGLVLVGILFVLVGVPGLLYSAFQAPSRSPLAEQAGLLFELGFALVGLAALAIGFSSYDLRREPQEDGSLRLACRGTAGLGVVFLGLVAATASFSIAVAGVTWSSWPLLVCALLAIPAFVRQALSYCTCISLQVSPGEPRPGQPLVVRWRVSAPARVHGARALLLAEERVEPLYRRDARIEVVRVHELRVGADDVVTIPAAAVPTLLFGPHTIAWRLEFAADLSFGPGFAMTLPVLVRGARDGNVTPRDDAALPASPGRHEPALALHGGHHEFAPGDAIAGEITWERASAPVRATLRLVWQSRAALDPGERREVVRRISVSRLPQVAAHGSDDPYRGASESEETGVALAASERRRFRLVAPEAPPSYRGALFHIDWWLELEVDDDAPIRVPLVVGPGRAALTCAVELAALSVARDMSDPSARPSP</sequence>
<gene>
    <name evidence="3" type="ORF">POL58_06855</name>
</gene>
<protein>
    <recommendedName>
        <fullName evidence="5">Arrestin-like N-terminal domain-containing protein</fullName>
    </recommendedName>
</protein>
<evidence type="ECO:0000256" key="1">
    <source>
        <dbReference type="SAM" id="MobiDB-lite"/>
    </source>
</evidence>
<evidence type="ECO:0000313" key="3">
    <source>
        <dbReference type="EMBL" id="MDC0667448.1"/>
    </source>
</evidence>
<accession>A0ABT5B1Y8</accession>
<name>A0ABT5B1Y8_9BACT</name>
<keyword evidence="2" id="KW-1133">Transmembrane helix</keyword>
<evidence type="ECO:0008006" key="5">
    <source>
        <dbReference type="Google" id="ProtNLM"/>
    </source>
</evidence>
<keyword evidence="2" id="KW-0472">Membrane</keyword>
<evidence type="ECO:0000313" key="4">
    <source>
        <dbReference type="Proteomes" id="UP001217838"/>
    </source>
</evidence>
<feature type="transmembrane region" description="Helical" evidence="2">
    <location>
        <begin position="48"/>
        <end position="71"/>
    </location>
</feature>
<keyword evidence="2" id="KW-0812">Transmembrane</keyword>
<proteinExistence type="predicted"/>
<reference evidence="3 4" key="1">
    <citation type="submission" date="2022-11" db="EMBL/GenBank/DDBJ databases">
        <title>Minimal conservation of predation-associated metabolite biosynthetic gene clusters underscores biosynthetic potential of Myxococcota including descriptions for ten novel species: Archangium lansinium sp. nov., Myxococcus landrumus sp. nov., Nannocystis bai.</title>
        <authorList>
            <person name="Ahearne A."/>
            <person name="Stevens C."/>
            <person name="Dowd S."/>
        </authorList>
    </citation>
    <scope>NUCLEOTIDE SEQUENCE [LARGE SCALE GENOMIC DNA]</scope>
    <source>
        <strain evidence="3 4">NCELM</strain>
    </source>
</reference>